<accession>A0ABR9R6A9</accession>
<dbReference type="Proteomes" id="UP000768567">
    <property type="component" value="Unassembled WGS sequence"/>
</dbReference>
<name>A0ABR9R6A9_9FIRM</name>
<proteinExistence type="predicted"/>
<dbReference type="RefSeq" id="WP_193503088.1">
    <property type="nucleotide sequence ID" value="NZ_JADCKC010000004.1"/>
</dbReference>
<keyword evidence="2" id="KW-1185">Reference proteome</keyword>
<evidence type="ECO:0000313" key="1">
    <source>
        <dbReference type="EMBL" id="MBE5038679.1"/>
    </source>
</evidence>
<gene>
    <name evidence="1" type="ORF">INF35_12860</name>
</gene>
<sequence length="266" mass="29830">MRLSRRDLRKIQYDFNSISNRLLQADYQDYLDVLGKFLGFIKNTPIIFEYISDCGCCDWNLEEKAKQVQSSYGRVIFPTGDTEEEEVRNVYAVLEYIVERHIEVHRSLAYGYSASKKFQDMVKGFNDRFVMVLIRHIERYLTKVGIDMGLDEKVVYNVTVQNGQAIIANDNATVTATANIGLNTNDLKTLIEAVRTSASELNAEDKETVSDSLEVIEAEATAEKPKKGMLKTAIAALNNVKDTVKGVAEFGTAVTALIQLVAPLLQ</sequence>
<evidence type="ECO:0008006" key="3">
    <source>
        <dbReference type="Google" id="ProtNLM"/>
    </source>
</evidence>
<comment type="caution">
    <text evidence="1">The sequence shown here is derived from an EMBL/GenBank/DDBJ whole genome shotgun (WGS) entry which is preliminary data.</text>
</comment>
<dbReference type="EMBL" id="JADCKC010000004">
    <property type="protein sequence ID" value="MBE5038679.1"/>
    <property type="molecule type" value="Genomic_DNA"/>
</dbReference>
<organism evidence="1 2">
    <name type="scientific">Gemmiger gallinarum</name>
    <dbReference type="NCBI Taxonomy" id="2779354"/>
    <lineage>
        <taxon>Bacteria</taxon>
        <taxon>Bacillati</taxon>
        <taxon>Bacillota</taxon>
        <taxon>Clostridia</taxon>
        <taxon>Eubacteriales</taxon>
        <taxon>Gemmiger</taxon>
    </lineage>
</organism>
<reference evidence="1 2" key="1">
    <citation type="submission" date="2020-10" db="EMBL/GenBank/DDBJ databases">
        <title>ChiBAC.</title>
        <authorList>
            <person name="Zenner C."/>
            <person name="Hitch T.C.A."/>
            <person name="Clavel T."/>
        </authorList>
    </citation>
    <scope>NUCLEOTIDE SEQUENCE [LARGE SCALE GENOMIC DNA]</scope>
    <source>
        <strain evidence="1 2">DSM 109015</strain>
    </source>
</reference>
<protein>
    <recommendedName>
        <fullName evidence="3">Virion structural protein</fullName>
    </recommendedName>
</protein>
<evidence type="ECO:0000313" key="2">
    <source>
        <dbReference type="Proteomes" id="UP000768567"/>
    </source>
</evidence>